<dbReference type="AlphaFoldDB" id="A0A165DRD6"/>
<proteinExistence type="predicted"/>
<feature type="region of interest" description="Disordered" evidence="1">
    <location>
        <begin position="145"/>
        <end position="170"/>
    </location>
</feature>
<keyword evidence="3" id="KW-1185">Reference proteome</keyword>
<reference evidence="2 3" key="1">
    <citation type="journal article" date="2016" name="Mol. Biol. Evol.">
        <title>Comparative Genomics of Early-Diverging Mushroom-Forming Fungi Provides Insights into the Origins of Lignocellulose Decay Capabilities.</title>
        <authorList>
            <person name="Nagy L.G."/>
            <person name="Riley R."/>
            <person name="Tritt A."/>
            <person name="Adam C."/>
            <person name="Daum C."/>
            <person name="Floudas D."/>
            <person name="Sun H."/>
            <person name="Yadav J.S."/>
            <person name="Pangilinan J."/>
            <person name="Larsson K.H."/>
            <person name="Matsuura K."/>
            <person name="Barry K."/>
            <person name="Labutti K."/>
            <person name="Kuo R."/>
            <person name="Ohm R.A."/>
            <person name="Bhattacharya S.S."/>
            <person name="Shirouzu T."/>
            <person name="Yoshinaga Y."/>
            <person name="Martin F.M."/>
            <person name="Grigoriev I.V."/>
            <person name="Hibbett D.S."/>
        </authorList>
    </citation>
    <scope>NUCLEOTIDE SEQUENCE [LARGE SCALE GENOMIC DNA]</scope>
    <source>
        <strain evidence="2 3">HHB12029</strain>
    </source>
</reference>
<evidence type="ECO:0000313" key="2">
    <source>
        <dbReference type="EMBL" id="KZV85177.1"/>
    </source>
</evidence>
<sequence>MPTGVANILPPDDDNEGGRGCGGHESCSCEQRVDDLAHCKGRSKPSFSSGGADVVQMLKLLDGRAEQLCSDTGFCGDWFWDCVQRRDEDNDDAISFKQTGRLTGLNARIHYGHVPIRRSRTSLGCCRRLQALALQASLNHPAAEIKPIRASAKSSSRSKRAKSTRQPPRA</sequence>
<dbReference type="InParanoid" id="A0A165DRD6"/>
<dbReference type="Proteomes" id="UP000077266">
    <property type="component" value="Unassembled WGS sequence"/>
</dbReference>
<protein>
    <submittedName>
        <fullName evidence="2">Uncharacterized protein</fullName>
    </submittedName>
</protein>
<gene>
    <name evidence="2" type="ORF">EXIGLDRAFT_775824</name>
</gene>
<evidence type="ECO:0000256" key="1">
    <source>
        <dbReference type="SAM" id="MobiDB-lite"/>
    </source>
</evidence>
<organism evidence="2 3">
    <name type="scientific">Exidia glandulosa HHB12029</name>
    <dbReference type="NCBI Taxonomy" id="1314781"/>
    <lineage>
        <taxon>Eukaryota</taxon>
        <taxon>Fungi</taxon>
        <taxon>Dikarya</taxon>
        <taxon>Basidiomycota</taxon>
        <taxon>Agaricomycotina</taxon>
        <taxon>Agaricomycetes</taxon>
        <taxon>Auriculariales</taxon>
        <taxon>Exidiaceae</taxon>
        <taxon>Exidia</taxon>
    </lineage>
</organism>
<name>A0A165DRD6_EXIGL</name>
<dbReference type="EMBL" id="KV426197">
    <property type="protein sequence ID" value="KZV85177.1"/>
    <property type="molecule type" value="Genomic_DNA"/>
</dbReference>
<accession>A0A165DRD6</accession>
<evidence type="ECO:0000313" key="3">
    <source>
        <dbReference type="Proteomes" id="UP000077266"/>
    </source>
</evidence>